<organism evidence="1 2">
    <name type="scientific">Paraphoma chrysanthemicola</name>
    <dbReference type="NCBI Taxonomy" id="798071"/>
    <lineage>
        <taxon>Eukaryota</taxon>
        <taxon>Fungi</taxon>
        <taxon>Dikarya</taxon>
        <taxon>Ascomycota</taxon>
        <taxon>Pezizomycotina</taxon>
        <taxon>Dothideomycetes</taxon>
        <taxon>Pleosporomycetidae</taxon>
        <taxon>Pleosporales</taxon>
        <taxon>Pleosporineae</taxon>
        <taxon>Phaeosphaeriaceae</taxon>
        <taxon>Paraphoma</taxon>
    </lineage>
</organism>
<comment type="caution">
    <text evidence="1">The sequence shown here is derived from an EMBL/GenBank/DDBJ whole genome shotgun (WGS) entry which is preliminary data.</text>
</comment>
<reference evidence="1" key="1">
    <citation type="journal article" date="2021" name="Nat. Commun.">
        <title>Genetic determinants of endophytism in the Arabidopsis root mycobiome.</title>
        <authorList>
            <person name="Mesny F."/>
            <person name="Miyauchi S."/>
            <person name="Thiergart T."/>
            <person name="Pickel B."/>
            <person name="Atanasova L."/>
            <person name="Karlsson M."/>
            <person name="Huettel B."/>
            <person name="Barry K.W."/>
            <person name="Haridas S."/>
            <person name="Chen C."/>
            <person name="Bauer D."/>
            <person name="Andreopoulos W."/>
            <person name="Pangilinan J."/>
            <person name="LaButti K."/>
            <person name="Riley R."/>
            <person name="Lipzen A."/>
            <person name="Clum A."/>
            <person name="Drula E."/>
            <person name="Henrissat B."/>
            <person name="Kohler A."/>
            <person name="Grigoriev I.V."/>
            <person name="Martin F.M."/>
            <person name="Hacquard S."/>
        </authorList>
    </citation>
    <scope>NUCLEOTIDE SEQUENCE</scope>
    <source>
        <strain evidence="1">MPI-SDFR-AT-0120</strain>
    </source>
</reference>
<dbReference type="EMBL" id="JAGMVJ010000011">
    <property type="protein sequence ID" value="KAH7086504.1"/>
    <property type="molecule type" value="Genomic_DNA"/>
</dbReference>
<accession>A0A8K0R5Z6</accession>
<protein>
    <submittedName>
        <fullName evidence="1">Uncharacterized protein</fullName>
    </submittedName>
</protein>
<dbReference type="OrthoDB" id="3785169at2759"/>
<evidence type="ECO:0000313" key="2">
    <source>
        <dbReference type="Proteomes" id="UP000813461"/>
    </source>
</evidence>
<keyword evidence="2" id="KW-1185">Reference proteome</keyword>
<name>A0A8K0R5Z6_9PLEO</name>
<proteinExistence type="predicted"/>
<dbReference type="Proteomes" id="UP000813461">
    <property type="component" value="Unassembled WGS sequence"/>
</dbReference>
<sequence length="265" mass="29476">MPSYKFRLAASLLRRDMHDLKVKVKHRLSSAKSASNSSSTVPEHLLRAIDEPVEPHNVGMVETEAQKVDVPSTLYQVLEGRLKALYASRDRTMSHQDRFRFHGSWLVLWTALQACPSNESFDIFREKLPESAHISELLRVYDSAPTTPSPHQKVSKMPAAPYEGVTQRLRVDSAVSYVVDAAPGTLKPTTSQLWYGILEGASDASKTALIAEDLLECIWPGENAVDILDAIGHPGKNFGGEDELRSQLRNLLFPGYNDLVARPRS</sequence>
<evidence type="ECO:0000313" key="1">
    <source>
        <dbReference type="EMBL" id="KAH7086504.1"/>
    </source>
</evidence>
<gene>
    <name evidence="1" type="ORF">FB567DRAFT_561185</name>
</gene>
<dbReference type="AlphaFoldDB" id="A0A8K0R5Z6"/>